<dbReference type="AlphaFoldDB" id="A0A7J7LDM9"/>
<evidence type="ECO:0000313" key="2">
    <source>
        <dbReference type="Proteomes" id="UP000541444"/>
    </source>
</evidence>
<dbReference type="EMBL" id="JACGCM010002358">
    <property type="protein sequence ID" value="KAF6140652.1"/>
    <property type="molecule type" value="Genomic_DNA"/>
</dbReference>
<sequence>MHESNLKRGSHYSNLKILLSKCSAFANAYRPSMPYPPRSCELLDWYGVIVAYGTLQQGGRASHDFLNIFIDEIVHITEDGPLKDVVTGKIIVWEKSCTIFI</sequence>
<reference evidence="1 2" key="1">
    <citation type="journal article" date="2020" name="IScience">
        <title>Genome Sequencing of the Endangered Kingdonia uniflora (Circaeasteraceae, Ranunculales) Reveals Potential Mechanisms of Evolutionary Specialization.</title>
        <authorList>
            <person name="Sun Y."/>
            <person name="Deng T."/>
            <person name="Zhang A."/>
            <person name="Moore M.J."/>
            <person name="Landis J.B."/>
            <person name="Lin N."/>
            <person name="Zhang H."/>
            <person name="Zhang X."/>
            <person name="Huang J."/>
            <person name="Zhang X."/>
            <person name="Sun H."/>
            <person name="Wang H."/>
        </authorList>
    </citation>
    <scope>NUCLEOTIDE SEQUENCE [LARGE SCALE GENOMIC DNA]</scope>
    <source>
        <strain evidence="1">TB1705</strain>
        <tissue evidence="1">Leaf</tissue>
    </source>
</reference>
<comment type="caution">
    <text evidence="1">The sequence shown here is derived from an EMBL/GenBank/DDBJ whole genome shotgun (WGS) entry which is preliminary data.</text>
</comment>
<dbReference type="Proteomes" id="UP000541444">
    <property type="component" value="Unassembled WGS sequence"/>
</dbReference>
<evidence type="ECO:0000313" key="1">
    <source>
        <dbReference type="EMBL" id="KAF6140652.1"/>
    </source>
</evidence>
<accession>A0A7J7LDM9</accession>
<name>A0A7J7LDM9_9MAGN</name>
<gene>
    <name evidence="1" type="ORF">GIB67_013945</name>
</gene>
<proteinExistence type="predicted"/>
<organism evidence="1 2">
    <name type="scientific">Kingdonia uniflora</name>
    <dbReference type="NCBI Taxonomy" id="39325"/>
    <lineage>
        <taxon>Eukaryota</taxon>
        <taxon>Viridiplantae</taxon>
        <taxon>Streptophyta</taxon>
        <taxon>Embryophyta</taxon>
        <taxon>Tracheophyta</taxon>
        <taxon>Spermatophyta</taxon>
        <taxon>Magnoliopsida</taxon>
        <taxon>Ranunculales</taxon>
        <taxon>Circaeasteraceae</taxon>
        <taxon>Kingdonia</taxon>
    </lineage>
</organism>
<keyword evidence="2" id="KW-1185">Reference proteome</keyword>
<protein>
    <submittedName>
        <fullName evidence="1">Uncharacterized protein</fullName>
    </submittedName>
</protein>